<dbReference type="PANTHER" id="PTHR30163">
    <property type="entry name" value="MEMBRANE-BOUND LYTIC MUREIN TRANSGLYCOSYLASE B"/>
    <property type="match status" value="1"/>
</dbReference>
<dbReference type="GO" id="GO:0009253">
    <property type="term" value="P:peptidoglycan catabolic process"/>
    <property type="evidence" value="ECO:0007669"/>
    <property type="project" value="TreeGrafter"/>
</dbReference>
<dbReference type="InterPro" id="IPR011757">
    <property type="entry name" value="Lytic_transglycosylase_MltB"/>
</dbReference>
<dbReference type="FunFam" id="1.10.8.350:FF:000001">
    <property type="entry name" value="Lytic murein transglycosylase B"/>
    <property type="match status" value="1"/>
</dbReference>
<protein>
    <submittedName>
        <fullName evidence="3">Lytic murein transglycosylase B</fullName>
    </submittedName>
</protein>
<gene>
    <name evidence="3" type="primary">mltB</name>
    <name evidence="3" type="ORF">soil367_04095</name>
</gene>
<dbReference type="KEGG" id="hmi:soil367_04095"/>
<dbReference type="EMBL" id="CP031093">
    <property type="protein sequence ID" value="QCF25175.1"/>
    <property type="molecule type" value="Genomic_DNA"/>
</dbReference>
<evidence type="ECO:0000313" key="4">
    <source>
        <dbReference type="Proteomes" id="UP000298049"/>
    </source>
</evidence>
<dbReference type="NCBIfam" id="TIGR02282">
    <property type="entry name" value="MltB"/>
    <property type="match status" value="1"/>
</dbReference>
<dbReference type="CDD" id="cd13399">
    <property type="entry name" value="Slt35-like"/>
    <property type="match status" value="1"/>
</dbReference>
<accession>A0A4P7XEV8</accession>
<organism evidence="3 4">
    <name type="scientific">Hydrocarboniclastica marina</name>
    <dbReference type="NCBI Taxonomy" id="2259620"/>
    <lineage>
        <taxon>Bacteria</taxon>
        <taxon>Pseudomonadati</taxon>
        <taxon>Pseudomonadota</taxon>
        <taxon>Gammaproteobacteria</taxon>
        <taxon>Alteromonadales</taxon>
        <taxon>Alteromonadaceae</taxon>
        <taxon>Hydrocarboniclastica</taxon>
    </lineage>
</organism>
<dbReference type="Pfam" id="PF13406">
    <property type="entry name" value="SLT_2"/>
    <property type="match status" value="1"/>
</dbReference>
<proteinExistence type="predicted"/>
<dbReference type="GO" id="GO:0008933">
    <property type="term" value="F:peptidoglycan lytic transglycosylase activity"/>
    <property type="evidence" value="ECO:0007669"/>
    <property type="project" value="TreeGrafter"/>
</dbReference>
<dbReference type="SUPFAM" id="SSF53955">
    <property type="entry name" value="Lysozyme-like"/>
    <property type="match status" value="1"/>
</dbReference>
<feature type="domain" description="Transglycosylase SLT" evidence="2">
    <location>
        <begin position="39"/>
        <end position="324"/>
    </location>
</feature>
<keyword evidence="4" id="KW-1185">Reference proteome</keyword>
<dbReference type="OrthoDB" id="9772911at2"/>
<evidence type="ECO:0000256" key="1">
    <source>
        <dbReference type="PIRSR" id="PIRSR611757-1"/>
    </source>
</evidence>
<dbReference type="Gene3D" id="1.10.530.10">
    <property type="match status" value="1"/>
</dbReference>
<reference evidence="3 4" key="1">
    <citation type="submission" date="2018-07" db="EMBL/GenBank/DDBJ databases">
        <title>Marsedoiliclastica nanhaica gen. nov. sp. nov., a novel marine hydrocarbonoclastic bacterium isolated from an in-situ enriched hydrocarbon-degrading consortium in deep-sea sediment.</title>
        <authorList>
            <person name="Dong C."/>
            <person name="Ma T."/>
            <person name="Liu R."/>
            <person name="Shao Z."/>
        </authorList>
    </citation>
    <scope>NUCLEOTIDE SEQUENCE [LARGE SCALE GENOMIC DNA]</scope>
    <source>
        <strain evidence="4">soil36-7</strain>
    </source>
</reference>
<evidence type="ECO:0000259" key="2">
    <source>
        <dbReference type="Pfam" id="PF13406"/>
    </source>
</evidence>
<dbReference type="Proteomes" id="UP000298049">
    <property type="component" value="Chromosome"/>
</dbReference>
<feature type="active site" evidence="1">
    <location>
        <position position="130"/>
    </location>
</feature>
<dbReference type="InterPro" id="IPR031304">
    <property type="entry name" value="SLT_2"/>
</dbReference>
<dbReference type="InterPro" id="IPR023346">
    <property type="entry name" value="Lysozyme-like_dom_sf"/>
</dbReference>
<dbReference type="AlphaFoldDB" id="A0A4P7XEV8"/>
<evidence type="ECO:0000313" key="3">
    <source>
        <dbReference type="EMBL" id="QCF25175.1"/>
    </source>
</evidence>
<dbReference type="InterPro" id="IPR043426">
    <property type="entry name" value="MltB-like"/>
</dbReference>
<dbReference type="RefSeq" id="WP_136547154.1">
    <property type="nucleotide sequence ID" value="NZ_CP031093.1"/>
</dbReference>
<name>A0A4P7XEV8_9ALTE</name>
<sequence length="335" mass="36972">MTALLRFNPRLFLRAITLGFTLGPCVAGATYTQTEAGRAFVAQMHTEHGFRREDVATWLAEAEKQQKIIDAISSPAEKTLDWQAYRKIFMTGDRIAGGRAFLEAHREAFGRAEEAPGLARSIAAAIIGVETRYGQFRGSYRVIDALATLGFDYPPRSTFFRKELEQFLLLTREQGFDPLKVRGSYAGAMGYGQFISSSYRAYAIDFDGDGVADLLDNPTDAIGSVANYFARHGWKAGQPVAERVQVGPHLAAMAETQLKPGKKLGQFRAAGLTVQADLPDDAPARLLQLEGENGPEFWLTFHNFYVITRYNHSSLYAMAVLELSRALEAGGEDEV</sequence>
<dbReference type="PANTHER" id="PTHR30163:SF9">
    <property type="entry name" value="MEMBRANE-BOUND LYTIC MUREIN TRANSGLYCOSYLASE B"/>
    <property type="match status" value="1"/>
</dbReference>
<dbReference type="Gene3D" id="1.10.8.350">
    <property type="entry name" value="Bacterial muramidase"/>
    <property type="match status" value="1"/>
</dbReference>